<dbReference type="SMART" id="SM00448">
    <property type="entry name" value="REC"/>
    <property type="match status" value="1"/>
</dbReference>
<dbReference type="SUPFAM" id="SSF52172">
    <property type="entry name" value="CheY-like"/>
    <property type="match status" value="1"/>
</dbReference>
<feature type="domain" description="Response regulatory" evidence="3">
    <location>
        <begin position="4"/>
        <end position="115"/>
    </location>
</feature>
<dbReference type="InterPro" id="IPR001789">
    <property type="entry name" value="Sig_transdc_resp-reg_receiver"/>
</dbReference>
<keyword evidence="5" id="KW-1185">Reference proteome</keyword>
<dbReference type="Proteomes" id="UP001500620">
    <property type="component" value="Unassembled WGS sequence"/>
</dbReference>
<comment type="caution">
    <text evidence="4">The sequence shown here is derived from an EMBL/GenBank/DDBJ whole genome shotgun (WGS) entry which is preliminary data.</text>
</comment>
<evidence type="ECO:0000256" key="2">
    <source>
        <dbReference type="PROSITE-ProRule" id="PRU00169"/>
    </source>
</evidence>
<organism evidence="4 5">
    <name type="scientific">Dactylosporangium darangshiense</name>
    <dbReference type="NCBI Taxonomy" id="579108"/>
    <lineage>
        <taxon>Bacteria</taxon>
        <taxon>Bacillati</taxon>
        <taxon>Actinomycetota</taxon>
        <taxon>Actinomycetes</taxon>
        <taxon>Micromonosporales</taxon>
        <taxon>Micromonosporaceae</taxon>
        <taxon>Dactylosporangium</taxon>
    </lineage>
</organism>
<dbReference type="InterPro" id="IPR050595">
    <property type="entry name" value="Bact_response_regulator"/>
</dbReference>
<dbReference type="PANTHER" id="PTHR44591:SF3">
    <property type="entry name" value="RESPONSE REGULATORY DOMAIN-CONTAINING PROTEIN"/>
    <property type="match status" value="1"/>
</dbReference>
<accession>A0ABP8D6Z5</accession>
<gene>
    <name evidence="4" type="ORF">GCM10022255_031030</name>
</gene>
<dbReference type="PROSITE" id="PS50110">
    <property type="entry name" value="RESPONSE_REGULATORY"/>
    <property type="match status" value="1"/>
</dbReference>
<evidence type="ECO:0000313" key="4">
    <source>
        <dbReference type="EMBL" id="GAA4248953.1"/>
    </source>
</evidence>
<sequence length="119" mass="12572">MTIRCVIVDDSERFRASARRLLTDQGIAVVATAADSRQALHAVEQEQPDVVLVDVGLGAESGFDLAARIEHSPVIMVSSLAPDDLADLLEESPAIGYLPKEELSGCAISSLLGTKSHAC</sequence>
<dbReference type="InterPro" id="IPR011006">
    <property type="entry name" value="CheY-like_superfamily"/>
</dbReference>
<evidence type="ECO:0000313" key="5">
    <source>
        <dbReference type="Proteomes" id="UP001500620"/>
    </source>
</evidence>
<dbReference type="Gene3D" id="3.40.50.2300">
    <property type="match status" value="1"/>
</dbReference>
<protein>
    <submittedName>
        <fullName evidence="4">Response regulator</fullName>
    </submittedName>
</protein>
<name>A0ABP8D6Z5_9ACTN</name>
<dbReference type="Pfam" id="PF00072">
    <property type="entry name" value="Response_reg"/>
    <property type="match status" value="1"/>
</dbReference>
<proteinExistence type="predicted"/>
<feature type="modified residue" description="4-aspartylphosphate" evidence="2">
    <location>
        <position position="54"/>
    </location>
</feature>
<evidence type="ECO:0000259" key="3">
    <source>
        <dbReference type="PROSITE" id="PS50110"/>
    </source>
</evidence>
<dbReference type="RefSeq" id="WP_345126791.1">
    <property type="nucleotide sequence ID" value="NZ_BAABAT010000006.1"/>
</dbReference>
<evidence type="ECO:0000256" key="1">
    <source>
        <dbReference type="ARBA" id="ARBA00022553"/>
    </source>
</evidence>
<dbReference type="PANTHER" id="PTHR44591">
    <property type="entry name" value="STRESS RESPONSE REGULATOR PROTEIN 1"/>
    <property type="match status" value="1"/>
</dbReference>
<dbReference type="EMBL" id="BAABAT010000006">
    <property type="protein sequence ID" value="GAA4248953.1"/>
    <property type="molecule type" value="Genomic_DNA"/>
</dbReference>
<dbReference type="CDD" id="cd00156">
    <property type="entry name" value="REC"/>
    <property type="match status" value="1"/>
</dbReference>
<reference evidence="5" key="1">
    <citation type="journal article" date="2019" name="Int. J. Syst. Evol. Microbiol.">
        <title>The Global Catalogue of Microorganisms (GCM) 10K type strain sequencing project: providing services to taxonomists for standard genome sequencing and annotation.</title>
        <authorList>
            <consortium name="The Broad Institute Genomics Platform"/>
            <consortium name="The Broad Institute Genome Sequencing Center for Infectious Disease"/>
            <person name="Wu L."/>
            <person name="Ma J."/>
        </authorList>
    </citation>
    <scope>NUCLEOTIDE SEQUENCE [LARGE SCALE GENOMIC DNA]</scope>
    <source>
        <strain evidence="5">JCM 17441</strain>
    </source>
</reference>
<keyword evidence="1 2" id="KW-0597">Phosphoprotein</keyword>